<keyword evidence="3" id="KW-1185">Reference proteome</keyword>
<dbReference type="PANTHER" id="PTHR37611">
    <property type="entry name" value="VIRUS-SPECIFIC-SIGNALING-PATHWAY REGULATED PROTEIN-RELATED"/>
    <property type="match status" value="1"/>
</dbReference>
<dbReference type="Proteomes" id="UP001054252">
    <property type="component" value="Unassembled WGS sequence"/>
</dbReference>
<comment type="caution">
    <text evidence="2">The sequence shown here is derived from an EMBL/GenBank/DDBJ whole genome shotgun (WGS) entry which is preliminary data.</text>
</comment>
<evidence type="ECO:0000256" key="1">
    <source>
        <dbReference type="SAM" id="MobiDB-lite"/>
    </source>
</evidence>
<accession>A0AAV5IY95</accession>
<gene>
    <name evidence="2" type="ORF">SLEP1_g16368</name>
</gene>
<evidence type="ECO:0000313" key="2">
    <source>
        <dbReference type="EMBL" id="GKV04173.1"/>
    </source>
</evidence>
<organism evidence="2 3">
    <name type="scientific">Rubroshorea leprosula</name>
    <dbReference type="NCBI Taxonomy" id="152421"/>
    <lineage>
        <taxon>Eukaryota</taxon>
        <taxon>Viridiplantae</taxon>
        <taxon>Streptophyta</taxon>
        <taxon>Embryophyta</taxon>
        <taxon>Tracheophyta</taxon>
        <taxon>Spermatophyta</taxon>
        <taxon>Magnoliopsida</taxon>
        <taxon>eudicotyledons</taxon>
        <taxon>Gunneridae</taxon>
        <taxon>Pentapetalae</taxon>
        <taxon>rosids</taxon>
        <taxon>malvids</taxon>
        <taxon>Malvales</taxon>
        <taxon>Dipterocarpaceae</taxon>
        <taxon>Rubroshorea</taxon>
    </lineage>
</organism>
<protein>
    <submittedName>
        <fullName evidence="2">Uncharacterized protein</fullName>
    </submittedName>
</protein>
<feature type="compositionally biased region" description="Polar residues" evidence="1">
    <location>
        <begin position="58"/>
        <end position="71"/>
    </location>
</feature>
<dbReference type="EMBL" id="BPVZ01000021">
    <property type="protein sequence ID" value="GKV04173.1"/>
    <property type="molecule type" value="Genomic_DNA"/>
</dbReference>
<name>A0AAV5IY95_9ROSI</name>
<sequence length="138" mass="15948">MHDITSEILVSENFSGALLMSLLEEPNSDEFYDDEELNKLMQSLQAEINVNEMAESSHGLTSMEHAQTTASDQRKEDEVLMADFECFGWTLDDDMKQGPSLPNDDMNWYMEDQIEEMDCMVEFREDCSDQTYYFVGLP</sequence>
<evidence type="ECO:0000313" key="3">
    <source>
        <dbReference type="Proteomes" id="UP001054252"/>
    </source>
</evidence>
<dbReference type="PANTHER" id="PTHR37611:SF4">
    <property type="entry name" value="OS06G0538400 PROTEIN"/>
    <property type="match status" value="1"/>
</dbReference>
<dbReference type="AlphaFoldDB" id="A0AAV5IY95"/>
<reference evidence="2 3" key="1">
    <citation type="journal article" date="2021" name="Commun. Biol.">
        <title>The genome of Shorea leprosula (Dipterocarpaceae) highlights the ecological relevance of drought in aseasonal tropical rainforests.</title>
        <authorList>
            <person name="Ng K.K.S."/>
            <person name="Kobayashi M.J."/>
            <person name="Fawcett J.A."/>
            <person name="Hatakeyama M."/>
            <person name="Paape T."/>
            <person name="Ng C.H."/>
            <person name="Ang C.C."/>
            <person name="Tnah L.H."/>
            <person name="Lee C.T."/>
            <person name="Nishiyama T."/>
            <person name="Sese J."/>
            <person name="O'Brien M.J."/>
            <person name="Copetti D."/>
            <person name="Mohd Noor M.I."/>
            <person name="Ong R.C."/>
            <person name="Putra M."/>
            <person name="Sireger I.Z."/>
            <person name="Indrioko S."/>
            <person name="Kosugi Y."/>
            <person name="Izuno A."/>
            <person name="Isagi Y."/>
            <person name="Lee S.L."/>
            <person name="Shimizu K.K."/>
        </authorList>
    </citation>
    <scope>NUCLEOTIDE SEQUENCE [LARGE SCALE GENOMIC DNA]</scope>
    <source>
        <strain evidence="2">214</strain>
    </source>
</reference>
<feature type="region of interest" description="Disordered" evidence="1">
    <location>
        <begin position="55"/>
        <end position="75"/>
    </location>
</feature>
<proteinExistence type="predicted"/>